<dbReference type="Gene3D" id="3.60.15.10">
    <property type="entry name" value="Ribonuclease Z/Hydroxyacylglutathione hydrolase-like"/>
    <property type="match status" value="1"/>
</dbReference>
<dbReference type="InterPro" id="IPR001279">
    <property type="entry name" value="Metallo-B-lactamas"/>
</dbReference>
<dbReference type="GO" id="GO:0016787">
    <property type="term" value="F:hydrolase activity"/>
    <property type="evidence" value="ECO:0007669"/>
    <property type="project" value="UniProtKB-KW"/>
</dbReference>
<feature type="domain" description="Metallo-beta-lactamase" evidence="1">
    <location>
        <begin position="164"/>
        <end position="294"/>
    </location>
</feature>
<evidence type="ECO:0000313" key="3">
    <source>
        <dbReference type="Proteomes" id="UP001164929"/>
    </source>
</evidence>
<dbReference type="SUPFAM" id="SSF56281">
    <property type="entry name" value="Metallo-hydrolase/oxidoreductase"/>
    <property type="match status" value="1"/>
</dbReference>
<reference evidence="2" key="1">
    <citation type="journal article" date="2023" name="Mol. Ecol. Resour.">
        <title>Chromosome-level genome assembly of a triploid poplar Populus alba 'Berolinensis'.</title>
        <authorList>
            <person name="Chen S."/>
            <person name="Yu Y."/>
            <person name="Wang X."/>
            <person name="Wang S."/>
            <person name="Zhang T."/>
            <person name="Zhou Y."/>
            <person name="He R."/>
            <person name="Meng N."/>
            <person name="Wang Y."/>
            <person name="Liu W."/>
            <person name="Liu Z."/>
            <person name="Liu J."/>
            <person name="Guo Q."/>
            <person name="Huang H."/>
            <person name="Sederoff R.R."/>
            <person name="Wang G."/>
            <person name="Qu G."/>
            <person name="Chen S."/>
        </authorList>
    </citation>
    <scope>NUCLEOTIDE SEQUENCE</scope>
    <source>
        <strain evidence="2">SC-2020</strain>
    </source>
</reference>
<dbReference type="AlphaFoldDB" id="A0AAD6W8T6"/>
<comment type="caution">
    <text evidence="2">The sequence shown here is derived from an EMBL/GenBank/DDBJ whole genome shotgun (WGS) entry which is preliminary data.</text>
</comment>
<dbReference type="InterPro" id="IPR036866">
    <property type="entry name" value="RibonucZ/Hydroxyglut_hydro"/>
</dbReference>
<dbReference type="Proteomes" id="UP001164929">
    <property type="component" value="Chromosome 3"/>
</dbReference>
<name>A0AAD6W8T6_9ROSI</name>
<dbReference type="Pfam" id="PF12706">
    <property type="entry name" value="Lactamase_B_2"/>
    <property type="match status" value="1"/>
</dbReference>
<keyword evidence="3" id="KW-1185">Reference proteome</keyword>
<evidence type="ECO:0000313" key="2">
    <source>
        <dbReference type="EMBL" id="KAJ7002946.1"/>
    </source>
</evidence>
<dbReference type="PANTHER" id="PTHR42663:SF3">
    <property type="entry name" value="OS09G0363800 PROTEIN"/>
    <property type="match status" value="1"/>
</dbReference>
<organism evidence="2 3">
    <name type="scientific">Populus alba x Populus x berolinensis</name>
    <dbReference type="NCBI Taxonomy" id="444605"/>
    <lineage>
        <taxon>Eukaryota</taxon>
        <taxon>Viridiplantae</taxon>
        <taxon>Streptophyta</taxon>
        <taxon>Embryophyta</taxon>
        <taxon>Tracheophyta</taxon>
        <taxon>Spermatophyta</taxon>
        <taxon>Magnoliopsida</taxon>
        <taxon>eudicotyledons</taxon>
        <taxon>Gunneridae</taxon>
        <taxon>Pentapetalae</taxon>
        <taxon>rosids</taxon>
        <taxon>fabids</taxon>
        <taxon>Malpighiales</taxon>
        <taxon>Salicaceae</taxon>
        <taxon>Saliceae</taxon>
        <taxon>Populus</taxon>
    </lineage>
</organism>
<proteinExistence type="predicted"/>
<keyword evidence="2" id="KW-0378">Hydrolase</keyword>
<protein>
    <submittedName>
        <fullName evidence="2">Hydrolase C777.06c isoform X1</fullName>
    </submittedName>
</protein>
<dbReference type="EMBL" id="JAQIZT010000003">
    <property type="protein sequence ID" value="KAJ7002946.1"/>
    <property type="molecule type" value="Genomic_DNA"/>
</dbReference>
<dbReference type="PANTHER" id="PTHR42663">
    <property type="entry name" value="HYDROLASE C777.06C-RELATED-RELATED"/>
    <property type="match status" value="1"/>
</dbReference>
<gene>
    <name evidence="2" type="ORF">NC653_008234</name>
</gene>
<accession>A0AAD6W8T6</accession>
<evidence type="ECO:0000259" key="1">
    <source>
        <dbReference type="Pfam" id="PF12706"/>
    </source>
</evidence>
<sequence length="301" mass="33512">MVQYLGTVRLTPSLPSFRRQINLINLNSSPPFSLSRNAFFSSSLSRNGLFLSSLPGNGLSSSSLSRNGFSSFSLPRNGFSPFRRILQACLQSNASRNADAHLQAGQSEIIFMGTGTSEGIPRLSCLTNPSNKCPVCSKAVEPGNKNRRLNTGLLICYHGPSGRRNILIDVGKFFYHSALRWFPAFGLRTIDAVIITHSHADAIGGLDDLRDWTNNVQPYIPIYVAERDFEVMKKTHYYLVDTSVVTPGAAVSELQFNLIHEEPFVVNDLKFTPLPVWHGHGYRSLGFRFGNICYIRYGLYV</sequence>
<dbReference type="CDD" id="cd16279">
    <property type="entry name" value="metallo-hydrolase-like_MBL-fold"/>
    <property type="match status" value="1"/>
</dbReference>